<keyword evidence="8" id="KW-1185">Reference proteome</keyword>
<dbReference type="GO" id="GO:0043041">
    <property type="term" value="P:amino acid activation for nonribosomal peptide biosynthetic process"/>
    <property type="evidence" value="ECO:0007669"/>
    <property type="project" value="TreeGrafter"/>
</dbReference>
<comment type="similarity">
    <text evidence="5">Belongs to the NRP synthetase family.</text>
</comment>
<dbReference type="Pfam" id="PF00668">
    <property type="entry name" value="Condensation"/>
    <property type="match status" value="6"/>
</dbReference>
<evidence type="ECO:0000256" key="2">
    <source>
        <dbReference type="ARBA" id="ARBA00022450"/>
    </source>
</evidence>
<dbReference type="InterPro" id="IPR023213">
    <property type="entry name" value="CAT-like_dom_sf"/>
</dbReference>
<feature type="domain" description="Carrier" evidence="6">
    <location>
        <begin position="1597"/>
        <end position="1671"/>
    </location>
</feature>
<dbReference type="PROSITE" id="PS50075">
    <property type="entry name" value="CARRIER"/>
    <property type="match status" value="5"/>
</dbReference>
<dbReference type="EMBL" id="NESQ01000047">
    <property type="protein sequence ID" value="PUU81303.1"/>
    <property type="molecule type" value="Genomic_DNA"/>
</dbReference>
<gene>
    <name evidence="7" type="ORF">B9Z19DRAFT_1122331</name>
</gene>
<dbReference type="NCBIfam" id="NF003417">
    <property type="entry name" value="PRK04813.1"/>
    <property type="match status" value="5"/>
</dbReference>
<dbReference type="InterPro" id="IPR045851">
    <property type="entry name" value="AMP-bd_C_sf"/>
</dbReference>
<dbReference type="Gene3D" id="1.10.1200.10">
    <property type="entry name" value="ACP-like"/>
    <property type="match status" value="6"/>
</dbReference>
<keyword evidence="2" id="KW-0596">Phosphopantetheine</keyword>
<reference evidence="7 8" key="1">
    <citation type="submission" date="2017-04" db="EMBL/GenBank/DDBJ databases">
        <title>Draft genome sequence of Tuber borchii Vittad., a whitish edible truffle.</title>
        <authorList>
            <consortium name="DOE Joint Genome Institute"/>
            <person name="Murat C."/>
            <person name="Kuo A."/>
            <person name="Barry K.W."/>
            <person name="Clum A."/>
            <person name="Dockter R.B."/>
            <person name="Fauchery L."/>
            <person name="Iotti M."/>
            <person name="Kohler A."/>
            <person name="Labutti K."/>
            <person name="Lindquist E.A."/>
            <person name="Lipzen A."/>
            <person name="Ohm R.A."/>
            <person name="Wang M."/>
            <person name="Grigoriev I.V."/>
            <person name="Zambonelli A."/>
            <person name="Martin F.M."/>
        </authorList>
    </citation>
    <scope>NUCLEOTIDE SEQUENCE [LARGE SCALE GENOMIC DNA]</scope>
    <source>
        <strain evidence="7 8">Tbo3840</strain>
    </source>
</reference>
<dbReference type="OrthoDB" id="416786at2759"/>
<dbReference type="InterPro" id="IPR001242">
    <property type="entry name" value="Condensation_dom"/>
</dbReference>
<evidence type="ECO:0000313" key="7">
    <source>
        <dbReference type="EMBL" id="PUU81303.1"/>
    </source>
</evidence>
<dbReference type="FunFam" id="3.40.50.12780:FF:000024">
    <property type="entry name" value="Nonribosomal siderophore peptide synthase SidC"/>
    <property type="match status" value="3"/>
</dbReference>
<dbReference type="SUPFAM" id="SSF47336">
    <property type="entry name" value="ACP-like"/>
    <property type="match status" value="6"/>
</dbReference>
<dbReference type="GO" id="GO:0010106">
    <property type="term" value="P:cellular response to iron ion starvation"/>
    <property type="evidence" value="ECO:0007669"/>
    <property type="project" value="UniProtKB-ARBA"/>
</dbReference>
<comment type="pathway">
    <text evidence="1">Siderophore biosynthesis.</text>
</comment>
<dbReference type="CDD" id="cd05918">
    <property type="entry name" value="A_NRPS_SidN3_like"/>
    <property type="match status" value="3"/>
</dbReference>
<dbReference type="PANTHER" id="PTHR45527:SF1">
    <property type="entry name" value="FATTY ACID SYNTHASE"/>
    <property type="match status" value="1"/>
</dbReference>
<dbReference type="PROSITE" id="PS00012">
    <property type="entry name" value="PHOSPHOPANTETHEINE"/>
    <property type="match status" value="4"/>
</dbReference>
<dbReference type="GO" id="GO:0016874">
    <property type="term" value="F:ligase activity"/>
    <property type="evidence" value="ECO:0007669"/>
    <property type="project" value="UniProtKB-KW"/>
</dbReference>
<protein>
    <recommendedName>
        <fullName evidence="6">Carrier domain-containing protein</fullName>
    </recommendedName>
</protein>
<dbReference type="GO" id="GO:0031169">
    <property type="term" value="P:ferrichrome biosynthetic process"/>
    <property type="evidence" value="ECO:0007669"/>
    <property type="project" value="UniProtKB-ARBA"/>
</dbReference>
<dbReference type="Pfam" id="PF00550">
    <property type="entry name" value="PP-binding"/>
    <property type="match status" value="6"/>
</dbReference>
<feature type="domain" description="Carrier" evidence="6">
    <location>
        <begin position="3767"/>
        <end position="3844"/>
    </location>
</feature>
<dbReference type="InterPro" id="IPR025110">
    <property type="entry name" value="AMP-bd_C"/>
</dbReference>
<feature type="domain" description="Carrier" evidence="6">
    <location>
        <begin position="4319"/>
        <end position="4392"/>
    </location>
</feature>
<dbReference type="InterPro" id="IPR020845">
    <property type="entry name" value="AMP-binding_CS"/>
</dbReference>
<evidence type="ECO:0000256" key="4">
    <source>
        <dbReference type="ARBA" id="ARBA00022598"/>
    </source>
</evidence>
<dbReference type="FunFam" id="3.30.300.30:FF:000033">
    <property type="entry name" value="Nonribosomal siderophore peptide synthase SidC"/>
    <property type="match status" value="2"/>
</dbReference>
<dbReference type="SUPFAM" id="SSF56801">
    <property type="entry name" value="Acetyl-CoA synthetase-like"/>
    <property type="match status" value="5"/>
</dbReference>
<dbReference type="GO" id="GO:0031177">
    <property type="term" value="F:phosphopantetheine binding"/>
    <property type="evidence" value="ECO:0007669"/>
    <property type="project" value="InterPro"/>
</dbReference>
<keyword evidence="3" id="KW-0597">Phosphoprotein</keyword>
<dbReference type="InterPro" id="IPR006162">
    <property type="entry name" value="Ppantetheine_attach_site"/>
</dbReference>
<dbReference type="Gene3D" id="3.40.50.12780">
    <property type="entry name" value="N-terminal domain of ligase-like"/>
    <property type="match status" value="4"/>
</dbReference>
<dbReference type="SUPFAM" id="SSF52777">
    <property type="entry name" value="CoA-dependent acyltransferases"/>
    <property type="match status" value="12"/>
</dbReference>
<dbReference type="InterPro" id="IPR020806">
    <property type="entry name" value="PKS_PP-bd"/>
</dbReference>
<sequence>MTTTLSHHGFVSFGELSVLNPHPQKLAGPELLHELISPAHYDHKALDFMFADGEARKSYTYEQLDTLSTQFALRLLECLPRGETGRAVPVLLPQSPELYIALVGILKAGAAFVPLSLDAPIERIRFVVGDVRASVIVTESSFSNVFTWEKCPPTVLADNHVTAAPDKLRLPLDIDPSGPAYIMYTSGSTGAPKGVIISHSAATQSLLAHEEHIPLFERFLQFAAPTFDVFVFEMFFPLFRGKTLVSCDRGRLLADLPGVINQLNIDGAELTPTVAGGLLIEREKVPGLKVLLTIGEMLTRQVVDQFGGGVLQGMYGPTEAVIHCTLAIGFEKSWKIGDIGVPLKTVSAFVLSTTTSDLEILPLGWTGELAVGGYQLADGYLNRPELTKEVFVDSKEYGRLYRTGDRARILSSGRIECLGRVGAGQVKLRGQRIELGEIEEVVLGIPGVRGAIASVLGSRLVVYVGGGVEREAVYDVCRRWLPRFMVPGDIVVLDELPLLSSGKADRKKLDKQYLETSQTPAAEKGIEELNDMDQIVYDCVEELLGHKPSRQGSLIAMGFDSIQAIRLVSALRSQGFTVEVVDVLRADCVEGIASAMGPSGAGCSNALANENVMARFCAIQEAVRPKLPVQRDGIQDIIPCTSVQEAMLAETARDPEAYCNWILLELPLRLPASTIEEAFRGVIDRNEILRTGFMTAGDGFAQVVWRSSRTRQFSLADKVRSSWEVPSLEQLTEPPFAASLVKSTDVWLLSIHLHHAVYDGWCWEQVLSDFSFHLSGSAKLPIRPQYRDIVQYELSRSRESNEFSEGVWKEFLGGAPNSRLPSFHGHTAAPSGVFTETIGLRSSRSEYEASARKMGVSPQALVQTAWGYLLSLFMGSPDVVFGTVVSGRTVALPGVEDILGPTILTLPLRVKIGQGATTKDIVRAVHKSNRLVLENSGLPLREIRKVCEIEGTQFDSLLVWQQTLKAGGDPKLVRQVENRDRLEFPLLLEIEPGRDVIQIRATYQHAVLPHSQIKLLLRQLDQLVSGIISRPASRLNSLLDSLNEDILAIKNPYPTPATDPKTASLAELVELSSVVRPRATALDFARDISNGTSDSTRLTYAELNAHANKLAHHLISLGAVADELVCVCMEKSPEMYITILAILKAGAGYLPLTPETPKERMRQILENARVRICLTTGDLEDKLGIPKNSQVVRVDAIDVDEYADNNPGMVRNGDTLAYAVFTSGSTGAPKGVLITNANIVDNLLVLKGLYPTNERSRLLQFCSISFDVSVFEIFYAWTMGICLCSGTKDVLLRDIEGAINTMGITHLSMTPTVAALVSQKNVPGVEFLVTAGEALTSKVYNDWAGKGLFQGYGPSETVNICTIRPNMRVIDHINNIGAPFTNTSAFVLVDSEEEFRVVPLGGIGEFCFGGAQVGRGYLDMPGLTSRKFISHPKYGRVYRSGDIGRMLPDGSLEFVGRQDGQVKIRGQRIELGEITSVLLRSKSVIDAAATPVRRELQDTYQLVAFVVPQGMNSSGFSVIRGDEGAKKLVAELFQGLTSFLPPYMVPSAIIPLTALPMTAQDKINTKLLQSTYFGLDSDAAEDYALESSSRADGKEWTVLEREVADVIAEVARVTPEEVGRATSIFRLGLDSISVIQLSNRLTKIGYIRLDVSQIMRNPTASSIAHLLQASMSGPVPSKPVPSGGIEEFVADVEGSVLSQLGLSGDEVKMILPCTPLQEAMLNQSKDADLNLYYNHTTLSLSADSARLRDAWELMLKAHDIMRTCFCVTSHPRHAFAQVVLNDYQLPWSSFELEAGVDISEVINQRITSVSESLRTSKPPYAFSLLQTSQSATLIMHFHHSLYDGFAMDMLLDDVRRAYHGLGLPSRGTFKPFLEYMEDLDLAKADDFWKATLEGLEFSLFPDLTGLTTASGSSLAGMGLVKIPCSRSLISVEGGCRGLQTSLLALGQTAWARLLSVYTGESDVCFGNVVSGRTIPVEGVEDIIAPCFNTVPIRVQVSPNSTNRDIINRLQLLNAEILPFQLTPLRRIMTTLRIQGQRLFDTLFILQNANWPSDLEQLWFEVGDRGGMDFSIVVELVPSRKTDTLEIALHFRGDVLLEEHADVLVRQLNCAIVSSLNQPSDSAADFMSFGQEFLSYANSLPVNIYDKWSPGLLHSGFERHAQESSSRNALEYLNKNGEVTAWTFRKLNQAANRVAHYLISKGLKIDDAVPLCLEKSPMFYICVLGVLKAGSAFTPIDPSLPEQRKRFMIEELGARVVLATKTTARDLKIPKGVELVDIAGEDLSSWPNSNPVIRDLKKNCLAYRIYTSGSTGKPKAVSLEIGSAVHTLHASRSVIPWREDSRLLQFAATTFDMCYYDCFMAWTYGFTLCSADKSHLLGDLEGTIKRMGATMLDLTPSVASTLRVENLPEVELLYCIGEAMPQNLVNDWDGRCANSYGPTEAAMCCTIVPTNKKIKSSNIGKPFHTVSFRVLTKDGRSMVPIFGSGELCIGGPQVAREYHNNPELTANRFINFEGSRIYRTGDVVRQLADGNFMFIGRTDDQIKIRGLRVELDEINSVLRYAHARVRDATTMVMKHSDDSKEQLVSFLALEDRKQHGMRASILKVDSQLDGIMTASRDAAITKLPRYMIPGVILAIDHIPLSAAGKIDKRSLSTLFKEQNIQSLTPRPVSADDGTEWTEDETKVREVFSKISRVAAEQISRFSTIYEIGLDSISASQVAMELKKAGLQVSAIDILERPSIASLSHKLKPVIGASTAKGTSDELLSGFAARFTDQVCAETGLLKEQIAGVYPCTPVQEGMLSQFLRSKGELYFNLTVFELPENIDLLGLRDSWDVVFKSLDILRTGFAGVDDAQHSFSMIVHNPNTIELPWSVVPIGENSEELITSQKGEKASIALKGLHLPLWSLTLLQRTSGNHLLMFSAHHALYDAHSLAVILHSVALQYSKKKYSLSHTFSRALSEITKHTTDSKIISDDQEFWKKHLGGCAVSRFPNLSPFRVKSTASHVSSINANWSLSHIKKACRQLGISVHAAGQAAWARILSAYSGETTVTMGVVISGRSGISDSEDLVFPCIATLPSLCMLAGSNQELAFNIQNSNSRMLKHQHTPLRSIQKWLGHAEQSLFDTIFVYQKGEVHQDEIDFAWKVVQEDSFVDYSISLELEPTASDSLLIRATCKDNIMPREQTELLLRQFQAALIDILESPDSLNTDFSRFPKETLSCTLAKEDEIPTDVRVLHKFVEKHRQLVPDKAAYEFATSIEEGCAIKETWSYTQLDEEGNKVANYLLDHGVKTGDIVGVCFEKCPEASFAILGILKAGCAFVALDYNAPIERKSFIISDSKAKHVLTMDKFASELSSKLDAEVVSMQGSVAIKTASTDTPEIPDLKPSDLCYCLYTSGTTGAPKGCELTHDNAVQAMLAFQRLFSPHWDSESRFLQFASFHFDVSVLEQFWSWSVGICVTSAPRDLIFQDLALTIRELRITHLDLTPSLASLIKPEDAPLLCKGVFITGGEQLKQEILDAWGEKGCIYNGYGPTEVTIGCTMYPRVPARGKPSNIGPQFDNVGSFVLAPGTDKPVLRGAIGELCVSGKLVARGYLNRPSLTKEKFPYLESLGTRIYRTGDLVRIFHDDTFDFAGRADDQVKLRGQRLEIGEINETLRQATTRARAIATLVLRHPKQQKDQLVSFIELEMEGPVNCSDFKFLDDPEQYSQVITVLADACKRKLPTYMVPTHFLPVSAIPLSVNNKVDNKRLKELYHETSLETLQRISKRKNEEDGSWSEVEQQLRAVLADVAAFKRSDIKRSSTIFELGLDSVSVVGLARRLKRVGFVAASVSIIMQYPVLARLASELSKSDPSSSQDFSIAESVKQNLSAFANKNTFEVYEQLALGPGDIESIAPCTTLQEGMIARFLDSEKPLYYNSFPMVISSPNDIDGIRKAWVQVIRSTGVLRTCFCETPDGYAQVVLKNPKMQWEEISTSEDTVQITILDKLAKHADSNKDLHTVPLYLLVVETPERTILVLNIFHGLYDGSSLPLILEDVQMAYHGRYEPRPHQFVDIVGHLLSVDTAKARIFWEKTLAGATPCSFPEALGVPDDGDHAVQLTSKTSITSVETICKRIGCTPQAVYQTAWASVLSGYIGLRPVFGIVVSGRSIPLENIEQTIGPLFNTIPFTLDLENARSWEELVKEAHYFYSESIPYHHTPLRLVNKWMRATAERPLFDTLFVYQKSKARNSNPDSLWEAADTVASADYPLALEVEGHANGVKFSIVSRGSLMTREMSLELLERLDEQLRCIVDNPSCKPSIIPTPEKGPTPNITNLDHSPNRDNVAWGAEANTLRETIAALAEVNESDITIDSSIFELGLDSIEAIKLSSRLRRHGMKISGSNIMRNPTIRKLVLFLRRSSTQPKELARGLLPKFTERIRKGWKPQKRDEVEAIYPTTPLQEAMIAETLASDYQLYFNHDVLKLEDWVDTSNLRRAWAAVVERSEILRTSFFNASELFPESPCAFGQLVHKRPKIHWGEVTVASNDDLHATFKKVMQGATEEVDILREPPLRATIVHSAGARHFILSISHALYDGWSIKLLHEDVQNAYHGSFTQRPSCCLLLENVYGEDQKLAERFWKQILAGASPSRLRALSTETERAVTYRREKKSSAPFSAIQSFCKDTGVTVQSLGQMCWALLLAHHLGEPDVIFGTVLSGRDFDSADEIMFPAMNTVPIRAIIHGTYKEMLHYMQDNSANVIKYQHTPLRKIQKLANSNGQRLFDTLFIYQRGHKESVGKQKALWRSVDGTSDVEYNVCIEMERDGDNLIWRTACKSTVFRLQDTQPLLQTLDSLLVDIITHAYQPSITYHEIGFAFGNLQISMADRSGQIKLLNGVRIDLGGVESAVKKSTQDISDCGAVILEDYGRSLLTLFVTTTNQSGVSAHSLIKSVRQKLPYWSLPSFIVPIATIPHTNNQVDRSELTALFHALPSEEKQEYSVEKTSEWTPLEKTFRNVLAKVSNTPKGEIRRTQTIFHLGLDSISAISLSSELRKNLIFLSVAEILNAATVERMAASARTMSSQISPNPPDSKSIISKACKNIEYMKVPESVNNYGVEFTMPATPGQHYMISCWINSGYKLFMPTFSFKCKRVEPSRILAGWEGLVRQEPILRTTFVATNNTDVPLAQLVLRSPPTQCKQYQSSSSDNDALIRFLLSQEQAKEFDMALPPVFLCTLNTPTETVIFITIHHALYDGVSLPRLIAKFQGFLDKPVGRLLTPNPEGPNFMDTVAFIQSRDLRHQRAFWTRYLNESSSTCAPEKTRSTSPPEKRVALFQPRAVSGVTKLEKECRQRGISIQAVFLAAYAKVFAQQQCAKYGPLTSSKDVIFGIYLSNRHLPVANVESLVAPTLNIVPIRVSSPGNKPTIEVARQAQDDLTAIGDPENSVVSLWQIREWTGVQVDCFFNFLKLPRGPTWNSNDGGIDKIILEEFTPDNVELAARPRAHFERNASMKGIRTNFDIEVAVRGDQVDVGVFSTARYLEEEDAQKTIRWMCGIVEGEWGSE</sequence>
<dbReference type="SMART" id="SM01294">
    <property type="entry name" value="PKS_PP_betabranch"/>
    <property type="match status" value="1"/>
</dbReference>
<organism evidence="7 8">
    <name type="scientific">Tuber borchii</name>
    <name type="common">White truffle</name>
    <dbReference type="NCBI Taxonomy" id="42251"/>
    <lineage>
        <taxon>Eukaryota</taxon>
        <taxon>Fungi</taxon>
        <taxon>Dikarya</taxon>
        <taxon>Ascomycota</taxon>
        <taxon>Pezizomycotina</taxon>
        <taxon>Pezizomycetes</taxon>
        <taxon>Pezizales</taxon>
        <taxon>Tuberaceae</taxon>
        <taxon>Tuber</taxon>
    </lineage>
</organism>
<dbReference type="InterPro" id="IPR010071">
    <property type="entry name" value="AA_adenyl_dom"/>
</dbReference>
<dbReference type="InterPro" id="IPR036736">
    <property type="entry name" value="ACP-like_sf"/>
</dbReference>
<dbReference type="Gene3D" id="3.30.559.30">
    <property type="entry name" value="Nonribosomal peptide synthetase, condensation domain"/>
    <property type="match status" value="6"/>
</dbReference>
<evidence type="ECO:0000256" key="1">
    <source>
        <dbReference type="ARBA" id="ARBA00004924"/>
    </source>
</evidence>
<dbReference type="STRING" id="42251.A0A2T7A0P5"/>
<evidence type="ECO:0000256" key="5">
    <source>
        <dbReference type="ARBA" id="ARBA00029454"/>
    </source>
</evidence>
<dbReference type="NCBIfam" id="TIGR01733">
    <property type="entry name" value="AA-adenyl-dom"/>
    <property type="match status" value="3"/>
</dbReference>
<dbReference type="FunFam" id="3.30.300.30:FF:000015">
    <property type="entry name" value="Nonribosomal peptide synthase SidD"/>
    <property type="match status" value="1"/>
</dbReference>
<keyword evidence="4" id="KW-0436">Ligase</keyword>
<feature type="domain" description="Carrier" evidence="6">
    <location>
        <begin position="4971"/>
        <end position="5047"/>
    </location>
</feature>
<dbReference type="InterPro" id="IPR009081">
    <property type="entry name" value="PP-bd_ACP"/>
</dbReference>
<dbReference type="GO" id="GO:0005737">
    <property type="term" value="C:cytoplasm"/>
    <property type="evidence" value="ECO:0007669"/>
    <property type="project" value="TreeGrafter"/>
</dbReference>
<dbReference type="SMART" id="SM00823">
    <property type="entry name" value="PKS_PP"/>
    <property type="match status" value="5"/>
</dbReference>
<dbReference type="CDD" id="cd05930">
    <property type="entry name" value="A_NRPS"/>
    <property type="match status" value="1"/>
</dbReference>
<evidence type="ECO:0000259" key="6">
    <source>
        <dbReference type="PROSITE" id="PS50075"/>
    </source>
</evidence>
<proteinExistence type="inferred from homology"/>
<name>A0A2T7A0P5_TUBBO</name>
<dbReference type="InterPro" id="IPR042099">
    <property type="entry name" value="ANL_N_sf"/>
</dbReference>
<feature type="domain" description="Carrier" evidence="6">
    <location>
        <begin position="2676"/>
        <end position="2749"/>
    </location>
</feature>
<dbReference type="Pfam" id="PF13193">
    <property type="entry name" value="AMP-binding_C"/>
    <property type="match status" value="1"/>
</dbReference>
<dbReference type="Proteomes" id="UP000244722">
    <property type="component" value="Unassembled WGS sequence"/>
</dbReference>
<comment type="caution">
    <text evidence="7">The sequence shown here is derived from an EMBL/GenBank/DDBJ whole genome shotgun (WGS) entry which is preliminary data.</text>
</comment>
<evidence type="ECO:0000256" key="3">
    <source>
        <dbReference type="ARBA" id="ARBA00022553"/>
    </source>
</evidence>
<dbReference type="FunFam" id="3.40.50.980:FF:000001">
    <property type="entry name" value="Non-ribosomal peptide synthetase"/>
    <property type="match status" value="3"/>
</dbReference>
<dbReference type="PROSITE" id="PS00455">
    <property type="entry name" value="AMP_BINDING"/>
    <property type="match status" value="1"/>
</dbReference>
<dbReference type="InterPro" id="IPR000873">
    <property type="entry name" value="AMP-dep_synth/lig_dom"/>
</dbReference>
<accession>A0A2T7A0P5</accession>
<evidence type="ECO:0000313" key="8">
    <source>
        <dbReference type="Proteomes" id="UP000244722"/>
    </source>
</evidence>
<dbReference type="PANTHER" id="PTHR45527">
    <property type="entry name" value="NONRIBOSOMAL PEPTIDE SYNTHETASE"/>
    <property type="match status" value="1"/>
</dbReference>
<dbReference type="CDD" id="cd19542">
    <property type="entry name" value="CT_NRPS-like"/>
    <property type="match status" value="5"/>
</dbReference>
<dbReference type="Gene3D" id="3.30.559.10">
    <property type="entry name" value="Chloramphenicol acetyltransferase-like domain"/>
    <property type="match status" value="6"/>
</dbReference>
<dbReference type="Pfam" id="PF00501">
    <property type="entry name" value="AMP-binding"/>
    <property type="match status" value="4"/>
</dbReference>
<dbReference type="Gene3D" id="3.30.300.30">
    <property type="match status" value="5"/>
</dbReference>